<dbReference type="Gene3D" id="3.40.1190.10">
    <property type="entry name" value="Mur-like, catalytic domain"/>
    <property type="match status" value="1"/>
</dbReference>
<dbReference type="EC" id="6.3.2.13" evidence="10 15"/>
<feature type="binding site" evidence="15">
    <location>
        <position position="466"/>
    </location>
    <ligand>
        <name>meso-2,6-diaminopimelate</name>
        <dbReference type="ChEBI" id="CHEBI:57791"/>
    </ligand>
</feature>
<feature type="modified residue" description="N6-carboxylysine" evidence="15">
    <location>
        <position position="219"/>
    </location>
</feature>
<dbReference type="NCBIfam" id="NF001126">
    <property type="entry name" value="PRK00139.1-4"/>
    <property type="match status" value="1"/>
</dbReference>
<keyword evidence="15" id="KW-0547">Nucleotide-binding</keyword>
<feature type="short sequence motif" description="Meso-diaminopimelate recognition motif" evidence="15">
    <location>
        <begin position="411"/>
        <end position="414"/>
    </location>
</feature>
<comment type="pathway">
    <text evidence="1 15 16">Cell wall biogenesis; peptidoglycan biosynthesis.</text>
</comment>
<evidence type="ECO:0000256" key="9">
    <source>
        <dbReference type="ARBA" id="ARBA00056782"/>
    </source>
</evidence>
<feature type="binding site" evidence="15">
    <location>
        <position position="187"/>
    </location>
    <ligand>
        <name>UDP-N-acetyl-alpha-D-muramoyl-L-alanyl-D-glutamate</name>
        <dbReference type="ChEBI" id="CHEBI:83900"/>
    </ligand>
</feature>
<proteinExistence type="inferred from homology"/>
<evidence type="ECO:0000259" key="17">
    <source>
        <dbReference type="Pfam" id="PF01225"/>
    </source>
</evidence>
<feature type="binding site" evidence="15">
    <location>
        <begin position="152"/>
        <end position="153"/>
    </location>
    <ligand>
        <name>UDP-N-acetyl-alpha-D-muramoyl-L-alanyl-D-glutamate</name>
        <dbReference type="ChEBI" id="CHEBI:83900"/>
    </ligand>
</feature>
<comment type="caution">
    <text evidence="15">Lacks conserved residue(s) required for the propagation of feature annotation.</text>
</comment>
<evidence type="ECO:0000256" key="14">
    <source>
        <dbReference type="ARBA" id="ARBA00081560"/>
    </source>
</evidence>
<keyword evidence="5 15" id="KW-0573">Peptidoglycan synthesis</keyword>
<dbReference type="Pfam" id="PF02875">
    <property type="entry name" value="Mur_ligase_C"/>
    <property type="match status" value="1"/>
</dbReference>
<evidence type="ECO:0000256" key="3">
    <source>
        <dbReference type="ARBA" id="ARBA00022618"/>
    </source>
</evidence>
<feature type="binding site" evidence="15">
    <location>
        <position position="30"/>
    </location>
    <ligand>
        <name>UDP-N-acetyl-alpha-D-muramoyl-L-alanyl-D-glutamate</name>
        <dbReference type="ChEBI" id="CHEBI:83900"/>
    </ligand>
</feature>
<dbReference type="InterPro" id="IPR035911">
    <property type="entry name" value="MurE/MurF_N"/>
</dbReference>
<dbReference type="Pfam" id="PF01225">
    <property type="entry name" value="Mur_ligase"/>
    <property type="match status" value="1"/>
</dbReference>
<dbReference type="InterPro" id="IPR004101">
    <property type="entry name" value="Mur_ligase_C"/>
</dbReference>
<comment type="cofactor">
    <cofactor evidence="15">
        <name>Mg(2+)</name>
        <dbReference type="ChEBI" id="CHEBI:18420"/>
    </cofactor>
</comment>
<feature type="binding site" evidence="15">
    <location>
        <position position="387"/>
    </location>
    <ligand>
        <name>meso-2,6-diaminopimelate</name>
        <dbReference type="ChEBI" id="CHEBI:57791"/>
    </ligand>
</feature>
<dbReference type="Gene3D" id="3.90.190.20">
    <property type="entry name" value="Mur ligase, C-terminal domain"/>
    <property type="match status" value="1"/>
</dbReference>
<dbReference type="HAMAP" id="MF_00208">
    <property type="entry name" value="MurE"/>
    <property type="match status" value="1"/>
</dbReference>
<evidence type="ECO:0000256" key="1">
    <source>
        <dbReference type="ARBA" id="ARBA00004752"/>
    </source>
</evidence>
<evidence type="ECO:0000256" key="2">
    <source>
        <dbReference type="ARBA" id="ARBA00005898"/>
    </source>
</evidence>
<keyword evidence="15 20" id="KW-0436">Ligase</keyword>
<evidence type="ECO:0000259" key="19">
    <source>
        <dbReference type="Pfam" id="PF08245"/>
    </source>
</evidence>
<evidence type="ECO:0000256" key="6">
    <source>
        <dbReference type="ARBA" id="ARBA00023306"/>
    </source>
</evidence>
<dbReference type="EMBL" id="NMQW01000017">
    <property type="protein sequence ID" value="OXM86051.1"/>
    <property type="molecule type" value="Genomic_DNA"/>
</dbReference>
<dbReference type="UniPathway" id="UPA00219"/>
<comment type="caution">
    <text evidence="20">The sequence shown here is derived from an EMBL/GenBank/DDBJ whole genome shotgun (WGS) entry which is preliminary data.</text>
</comment>
<dbReference type="GO" id="GO:0009252">
    <property type="term" value="P:peptidoglycan biosynthetic process"/>
    <property type="evidence" value="ECO:0007669"/>
    <property type="project" value="UniProtKB-UniRule"/>
</dbReference>
<keyword evidence="7 15" id="KW-0961">Cell wall biogenesis/degradation</keyword>
<dbReference type="FunFam" id="3.90.190.20:FF:000006">
    <property type="entry name" value="UDP-N-acetylmuramoyl-L-alanyl-D-glutamate--2,6-diaminopimelate ligase"/>
    <property type="match status" value="1"/>
</dbReference>
<feature type="domain" description="Mur ligase N-terminal catalytic" evidence="17">
    <location>
        <begin position="22"/>
        <end position="74"/>
    </location>
</feature>
<feature type="binding site" evidence="15">
    <location>
        <position position="470"/>
    </location>
    <ligand>
        <name>meso-2,6-diaminopimelate</name>
        <dbReference type="ChEBI" id="CHEBI:57791"/>
    </ligand>
</feature>
<dbReference type="GO" id="GO:0000287">
    <property type="term" value="F:magnesium ion binding"/>
    <property type="evidence" value="ECO:0007669"/>
    <property type="project" value="UniProtKB-UniRule"/>
</dbReference>
<comment type="function">
    <text evidence="9 15">Catalyzes the addition of meso-diaminopimelic acid to the nucleotide precursor UDP-N-acetylmuramoyl-L-alanyl-D-glutamate (UMAG) in the biosynthesis of bacterial cell-wall peptidoglycan.</text>
</comment>
<dbReference type="GO" id="GO:0005737">
    <property type="term" value="C:cytoplasm"/>
    <property type="evidence" value="ECO:0007669"/>
    <property type="project" value="UniProtKB-SubCell"/>
</dbReference>
<dbReference type="GO" id="GO:0008765">
    <property type="term" value="F:UDP-N-acetylmuramoylalanyl-D-glutamate-2,6-diaminopimelate ligase activity"/>
    <property type="evidence" value="ECO:0007669"/>
    <property type="project" value="UniProtKB-UniRule"/>
</dbReference>
<evidence type="ECO:0000313" key="21">
    <source>
        <dbReference type="Proteomes" id="UP000215509"/>
    </source>
</evidence>
<evidence type="ECO:0000313" key="20">
    <source>
        <dbReference type="EMBL" id="OXM86051.1"/>
    </source>
</evidence>
<dbReference type="PANTHER" id="PTHR23135:SF4">
    <property type="entry name" value="UDP-N-ACETYLMURAMOYL-L-ALANYL-D-GLUTAMATE--2,6-DIAMINOPIMELATE LIGASE MURE HOMOLOG, CHLOROPLASTIC"/>
    <property type="match status" value="1"/>
</dbReference>
<feature type="binding site" evidence="15">
    <location>
        <begin position="110"/>
        <end position="116"/>
    </location>
    <ligand>
        <name>ATP</name>
        <dbReference type="ChEBI" id="CHEBI:30616"/>
    </ligand>
</feature>
<evidence type="ECO:0000256" key="12">
    <source>
        <dbReference type="ARBA" id="ARBA00075482"/>
    </source>
</evidence>
<reference evidence="20 21" key="1">
    <citation type="submission" date="2017-07" db="EMBL/GenBank/DDBJ databases">
        <title>Genome sequencing and assembly of Paenibacillus rigui.</title>
        <authorList>
            <person name="Mayilraj S."/>
        </authorList>
    </citation>
    <scope>NUCLEOTIDE SEQUENCE [LARGE SCALE GENOMIC DNA]</scope>
    <source>
        <strain evidence="20 21">JCM 16352</strain>
    </source>
</reference>
<feature type="binding site" evidence="15">
    <location>
        <begin position="411"/>
        <end position="414"/>
    </location>
    <ligand>
        <name>meso-2,6-diaminopimelate</name>
        <dbReference type="ChEBI" id="CHEBI:57791"/>
    </ligand>
</feature>
<dbReference type="AlphaFoldDB" id="A0A229US15"/>
<keyword evidence="6 15" id="KW-0131">Cell cycle</keyword>
<evidence type="ECO:0000256" key="10">
    <source>
        <dbReference type="ARBA" id="ARBA00066633"/>
    </source>
</evidence>
<keyword evidence="15" id="KW-0963">Cytoplasm</keyword>
<keyword evidence="15" id="KW-0067">ATP-binding</keyword>
<protein>
    <recommendedName>
        <fullName evidence="11 15">UDP-N-acetylmuramoyl-L-alanyl-D-glutamate--2,6-diaminopimelate ligase</fullName>
        <ecNumber evidence="10 15">6.3.2.13</ecNumber>
    </recommendedName>
    <alternativeName>
        <fullName evidence="12 15">Meso-A2pm-adding enzyme</fullName>
    </alternativeName>
    <alternativeName>
        <fullName evidence="13 15">Meso-diaminopimelate-adding enzyme</fullName>
    </alternativeName>
    <alternativeName>
        <fullName evidence="14 15">UDP-MurNAc-L-Ala-D-Glu:meso-diaminopimelate ligase</fullName>
    </alternativeName>
    <alternativeName>
        <fullName evidence="15">UDP-MurNAc-tripeptide synthetase</fullName>
    </alternativeName>
    <alternativeName>
        <fullName evidence="15">UDP-N-acetylmuramyl-tripeptide synthetase</fullName>
    </alternativeName>
</protein>
<evidence type="ECO:0000256" key="5">
    <source>
        <dbReference type="ARBA" id="ARBA00022984"/>
    </source>
</evidence>
<keyword evidence="21" id="KW-1185">Reference proteome</keyword>
<accession>A0A229US15</accession>
<feature type="domain" description="Mur ligase C-terminal" evidence="18">
    <location>
        <begin position="338"/>
        <end position="468"/>
    </location>
</feature>
<feature type="binding site" evidence="15">
    <location>
        <position position="179"/>
    </location>
    <ligand>
        <name>UDP-N-acetyl-alpha-D-muramoyl-L-alanyl-D-glutamate</name>
        <dbReference type="ChEBI" id="CHEBI:83900"/>
    </ligand>
</feature>
<evidence type="ECO:0000256" key="4">
    <source>
        <dbReference type="ARBA" id="ARBA00022960"/>
    </source>
</evidence>
<dbReference type="InterPro" id="IPR036565">
    <property type="entry name" value="Mur-like_cat_sf"/>
</dbReference>
<feature type="domain" description="Mur ligase central" evidence="19">
    <location>
        <begin position="108"/>
        <end position="316"/>
    </location>
</feature>
<dbReference type="GO" id="GO:0005524">
    <property type="term" value="F:ATP binding"/>
    <property type="evidence" value="ECO:0007669"/>
    <property type="project" value="UniProtKB-UniRule"/>
</dbReference>
<keyword evidence="15" id="KW-0460">Magnesium</keyword>
<dbReference type="InterPro" id="IPR036615">
    <property type="entry name" value="Mur_ligase_C_dom_sf"/>
</dbReference>
<evidence type="ECO:0000259" key="18">
    <source>
        <dbReference type="Pfam" id="PF02875"/>
    </source>
</evidence>
<evidence type="ECO:0000256" key="7">
    <source>
        <dbReference type="ARBA" id="ARBA00023316"/>
    </source>
</evidence>
<sequence>MKLKELASQLAVSRILGDDSIEISGIEIDSRKVKQGDLFVCVTGKTGIADRHLYAAQAVSNGASAIVVEHDVDVDAPKLFVKDTWDALAVLSCHLYGYPSSDMKLIGVTGTNGKTTTTTLIEHIFASQGHTTGLIGTGHTKIGSQTYATIGTTQDAHELQKNLSKMRDIGSDYCIMEVSSHGLDLGRVKGCSFRTAIFTNLTQDHLDYHGTMEAYQAAKGLFFSRLGNDYSGNPDEHRYAVLNADEPASADYAKLTSAQVVTYGIDADADVRAESIRFSSKGTSFRCVTFRGELDFHLKLVGKFNVYNALAAITAALLENLPLEGIKTSLESVKSVEGRMEVVDAGQPFLVLVDYAHTPDGLENALAAIAQFAEGSIYCVFGCGGDRDRTKRPLMGRVAAAYSDYVLVTSDNPRTEDPARIVQDILPGLTEAGYAPDRFEAIVDRRVAIGRAIAKAGPLDVVLIAGKGHETYQDIMGVKHDFDDREVARDAIRGRFDD</sequence>
<dbReference type="GO" id="GO:0008360">
    <property type="term" value="P:regulation of cell shape"/>
    <property type="evidence" value="ECO:0007669"/>
    <property type="project" value="UniProtKB-KW"/>
</dbReference>
<comment type="similarity">
    <text evidence="2 15">Belongs to the MurCDEF family. MurE subfamily.</text>
</comment>
<keyword evidence="3 15" id="KW-0132">Cell division</keyword>
<evidence type="ECO:0000256" key="13">
    <source>
        <dbReference type="ARBA" id="ARBA00076158"/>
    </source>
</evidence>
<dbReference type="NCBIfam" id="NF001124">
    <property type="entry name" value="PRK00139.1-2"/>
    <property type="match status" value="1"/>
</dbReference>
<dbReference type="GO" id="GO:0051301">
    <property type="term" value="P:cell division"/>
    <property type="evidence" value="ECO:0007669"/>
    <property type="project" value="UniProtKB-KW"/>
</dbReference>
<comment type="catalytic activity">
    <reaction evidence="8 15">
        <text>UDP-N-acetyl-alpha-D-muramoyl-L-alanyl-D-glutamate + meso-2,6-diaminopimelate + ATP = UDP-N-acetyl-alpha-D-muramoyl-L-alanyl-gamma-D-glutamyl-meso-2,6-diaminopimelate + ADP + phosphate + H(+)</text>
        <dbReference type="Rhea" id="RHEA:23676"/>
        <dbReference type="ChEBI" id="CHEBI:15378"/>
        <dbReference type="ChEBI" id="CHEBI:30616"/>
        <dbReference type="ChEBI" id="CHEBI:43474"/>
        <dbReference type="ChEBI" id="CHEBI:57791"/>
        <dbReference type="ChEBI" id="CHEBI:83900"/>
        <dbReference type="ChEBI" id="CHEBI:83905"/>
        <dbReference type="ChEBI" id="CHEBI:456216"/>
        <dbReference type="EC" id="6.3.2.13"/>
    </reaction>
</comment>
<dbReference type="Pfam" id="PF08245">
    <property type="entry name" value="Mur_ligase_M"/>
    <property type="match status" value="1"/>
</dbReference>
<dbReference type="GO" id="GO:0071555">
    <property type="term" value="P:cell wall organization"/>
    <property type="evidence" value="ECO:0007669"/>
    <property type="project" value="UniProtKB-KW"/>
</dbReference>
<dbReference type="SUPFAM" id="SSF53244">
    <property type="entry name" value="MurD-like peptide ligases, peptide-binding domain"/>
    <property type="match status" value="1"/>
</dbReference>
<dbReference type="InterPro" id="IPR000713">
    <property type="entry name" value="Mur_ligase_N"/>
</dbReference>
<dbReference type="OrthoDB" id="9800958at2"/>
<comment type="PTM">
    <text evidence="15">Carboxylation is probably crucial for Mg(2+) binding and, consequently, for the gamma-phosphate positioning of ATP.</text>
</comment>
<dbReference type="SUPFAM" id="SSF53623">
    <property type="entry name" value="MurD-like peptide ligases, catalytic domain"/>
    <property type="match status" value="1"/>
</dbReference>
<dbReference type="NCBIfam" id="TIGR01085">
    <property type="entry name" value="murE"/>
    <property type="match status" value="1"/>
</dbReference>
<gene>
    <name evidence="15" type="primary">murE</name>
    <name evidence="20" type="ORF">CF651_12600</name>
</gene>
<dbReference type="InterPro" id="IPR005761">
    <property type="entry name" value="UDP-N-AcMur-Glu-dNH2Pim_ligase"/>
</dbReference>
<keyword evidence="4 15" id="KW-0133">Cell shape</keyword>
<evidence type="ECO:0000256" key="11">
    <source>
        <dbReference type="ARBA" id="ARBA00072883"/>
    </source>
</evidence>
<comment type="subcellular location">
    <subcellularLocation>
        <location evidence="15 16">Cytoplasm</location>
    </subcellularLocation>
</comment>
<dbReference type="RefSeq" id="WP_094015201.1">
    <property type="nucleotide sequence ID" value="NZ_NMQW01000017.1"/>
</dbReference>
<evidence type="ECO:0000256" key="16">
    <source>
        <dbReference type="RuleBase" id="RU004135"/>
    </source>
</evidence>
<evidence type="ECO:0000256" key="15">
    <source>
        <dbReference type="HAMAP-Rule" id="MF_00208"/>
    </source>
</evidence>
<dbReference type="InterPro" id="IPR013221">
    <property type="entry name" value="Mur_ligase_cen"/>
</dbReference>
<dbReference type="SUPFAM" id="SSF63418">
    <property type="entry name" value="MurE/MurF N-terminal domain"/>
    <property type="match status" value="1"/>
</dbReference>
<dbReference type="Proteomes" id="UP000215509">
    <property type="component" value="Unassembled WGS sequence"/>
</dbReference>
<dbReference type="PANTHER" id="PTHR23135">
    <property type="entry name" value="MUR LIGASE FAMILY MEMBER"/>
    <property type="match status" value="1"/>
</dbReference>
<dbReference type="Gene3D" id="3.40.1390.10">
    <property type="entry name" value="MurE/MurF, N-terminal domain"/>
    <property type="match status" value="1"/>
</dbReference>
<name>A0A229US15_9BACL</name>
<organism evidence="20 21">
    <name type="scientific">Paenibacillus rigui</name>
    <dbReference type="NCBI Taxonomy" id="554312"/>
    <lineage>
        <taxon>Bacteria</taxon>
        <taxon>Bacillati</taxon>
        <taxon>Bacillota</taxon>
        <taxon>Bacilli</taxon>
        <taxon>Bacillales</taxon>
        <taxon>Paenibacillaceae</taxon>
        <taxon>Paenibacillus</taxon>
    </lineage>
</organism>
<evidence type="ECO:0000256" key="8">
    <source>
        <dbReference type="ARBA" id="ARBA00050251"/>
    </source>
</evidence>